<evidence type="ECO:0008006" key="4">
    <source>
        <dbReference type="Google" id="ProtNLM"/>
    </source>
</evidence>
<accession>A0A5B7JK08</accession>
<gene>
    <name evidence="2" type="ORF">E2C01_089773</name>
</gene>
<dbReference type="InterPro" id="IPR035976">
    <property type="entry name" value="Sushi/SCR/CCP_sf"/>
</dbReference>
<dbReference type="OrthoDB" id="6377932at2759"/>
<name>A0A5B7JK08_PORTR</name>
<keyword evidence="1" id="KW-1015">Disulfide bond</keyword>
<dbReference type="SUPFAM" id="SSF57535">
    <property type="entry name" value="Complement control module/SCR domain"/>
    <property type="match status" value="1"/>
</dbReference>
<organism evidence="2 3">
    <name type="scientific">Portunus trituberculatus</name>
    <name type="common">Swimming crab</name>
    <name type="synonym">Neptunus trituberculatus</name>
    <dbReference type="NCBI Taxonomy" id="210409"/>
    <lineage>
        <taxon>Eukaryota</taxon>
        <taxon>Metazoa</taxon>
        <taxon>Ecdysozoa</taxon>
        <taxon>Arthropoda</taxon>
        <taxon>Crustacea</taxon>
        <taxon>Multicrustacea</taxon>
        <taxon>Malacostraca</taxon>
        <taxon>Eumalacostraca</taxon>
        <taxon>Eucarida</taxon>
        <taxon>Decapoda</taxon>
        <taxon>Pleocyemata</taxon>
        <taxon>Brachyura</taxon>
        <taxon>Eubrachyura</taxon>
        <taxon>Portunoidea</taxon>
        <taxon>Portunidae</taxon>
        <taxon>Portuninae</taxon>
        <taxon>Portunus</taxon>
    </lineage>
</organism>
<evidence type="ECO:0000313" key="3">
    <source>
        <dbReference type="Proteomes" id="UP000324222"/>
    </source>
</evidence>
<evidence type="ECO:0000313" key="2">
    <source>
        <dbReference type="EMBL" id="MPC94596.1"/>
    </source>
</evidence>
<dbReference type="AlphaFoldDB" id="A0A5B7JK08"/>
<proteinExistence type="predicted"/>
<dbReference type="Proteomes" id="UP000324222">
    <property type="component" value="Unassembled WGS sequence"/>
</dbReference>
<evidence type="ECO:0000256" key="1">
    <source>
        <dbReference type="ARBA" id="ARBA00023157"/>
    </source>
</evidence>
<sequence>MVNSMVTVTCEDNYLVDRNMIDQQVLCTLKGWDSRDCHKVCLGEPLVGNATTTWRDDMWLVNDTINATCLEGYHFIEANTTEMLLSCEYDGWEDLLACEKGRNMQLYRQYTGWRNLTACEEDEPVTVVPMSRTC</sequence>
<keyword evidence="3" id="KW-1185">Reference proteome</keyword>
<protein>
    <recommendedName>
        <fullName evidence="4">Sushi domain-containing protein</fullName>
    </recommendedName>
</protein>
<dbReference type="Gene3D" id="2.10.70.10">
    <property type="entry name" value="Complement Module, domain 1"/>
    <property type="match status" value="1"/>
</dbReference>
<reference evidence="2 3" key="1">
    <citation type="submission" date="2019-05" db="EMBL/GenBank/DDBJ databases">
        <title>Another draft genome of Portunus trituberculatus and its Hox gene families provides insights of decapod evolution.</title>
        <authorList>
            <person name="Jeong J.-H."/>
            <person name="Song I."/>
            <person name="Kim S."/>
            <person name="Choi T."/>
            <person name="Kim D."/>
            <person name="Ryu S."/>
            <person name="Kim W."/>
        </authorList>
    </citation>
    <scope>NUCLEOTIDE SEQUENCE [LARGE SCALE GENOMIC DNA]</scope>
    <source>
        <tissue evidence="2">Muscle</tissue>
    </source>
</reference>
<comment type="caution">
    <text evidence="2">The sequence shown here is derived from an EMBL/GenBank/DDBJ whole genome shotgun (WGS) entry which is preliminary data.</text>
</comment>
<dbReference type="EMBL" id="VSRR010099242">
    <property type="protein sequence ID" value="MPC94596.1"/>
    <property type="molecule type" value="Genomic_DNA"/>
</dbReference>